<dbReference type="GO" id="GO:0046872">
    <property type="term" value="F:metal ion binding"/>
    <property type="evidence" value="ECO:0007669"/>
    <property type="project" value="UniProtKB-KW"/>
</dbReference>
<organism evidence="4 5">
    <name type="scientific">Salicibibacter halophilus</name>
    <dbReference type="NCBI Taxonomy" id="2502791"/>
    <lineage>
        <taxon>Bacteria</taxon>
        <taxon>Bacillati</taxon>
        <taxon>Bacillota</taxon>
        <taxon>Bacilli</taxon>
        <taxon>Bacillales</taxon>
        <taxon>Bacillaceae</taxon>
        <taxon>Salicibibacter</taxon>
    </lineage>
</organism>
<dbReference type="Pfam" id="PF01557">
    <property type="entry name" value="FAA_hydrolase"/>
    <property type="match status" value="1"/>
</dbReference>
<keyword evidence="5" id="KW-1185">Reference proteome</keyword>
<evidence type="ECO:0000256" key="2">
    <source>
        <dbReference type="ARBA" id="ARBA00022723"/>
    </source>
</evidence>
<dbReference type="Gene3D" id="3.90.850.10">
    <property type="entry name" value="Fumarylacetoacetase-like, C-terminal domain"/>
    <property type="match status" value="1"/>
</dbReference>
<dbReference type="RefSeq" id="WP_142086865.1">
    <property type="nucleotide sequence ID" value="NZ_CP035485.1"/>
</dbReference>
<dbReference type="EMBL" id="CP035485">
    <property type="protein sequence ID" value="QDI90086.1"/>
    <property type="molecule type" value="Genomic_DNA"/>
</dbReference>
<dbReference type="KEGG" id="sale:EPH95_01950"/>
<comment type="similarity">
    <text evidence="1">Belongs to the FAH family.</text>
</comment>
<dbReference type="Proteomes" id="UP000319756">
    <property type="component" value="Chromosome"/>
</dbReference>
<dbReference type="SUPFAM" id="SSF56529">
    <property type="entry name" value="FAH"/>
    <property type="match status" value="1"/>
</dbReference>
<evidence type="ECO:0000259" key="3">
    <source>
        <dbReference type="Pfam" id="PF01557"/>
    </source>
</evidence>
<proteinExistence type="inferred from homology"/>
<dbReference type="GO" id="GO:0016787">
    <property type="term" value="F:hydrolase activity"/>
    <property type="evidence" value="ECO:0007669"/>
    <property type="project" value="UniProtKB-KW"/>
</dbReference>
<feature type="domain" description="Fumarylacetoacetase-like C-terminal" evidence="3">
    <location>
        <begin position="82"/>
        <end position="280"/>
    </location>
</feature>
<evidence type="ECO:0000256" key="1">
    <source>
        <dbReference type="ARBA" id="ARBA00010211"/>
    </source>
</evidence>
<dbReference type="PANTHER" id="PTHR42796">
    <property type="entry name" value="FUMARYLACETOACETATE HYDROLASE DOMAIN-CONTAINING PROTEIN 2A-RELATED"/>
    <property type="match status" value="1"/>
</dbReference>
<dbReference type="GO" id="GO:0044281">
    <property type="term" value="P:small molecule metabolic process"/>
    <property type="evidence" value="ECO:0007669"/>
    <property type="project" value="UniProtKB-ARBA"/>
</dbReference>
<reference evidence="5" key="1">
    <citation type="submission" date="2019-01" db="EMBL/GenBank/DDBJ databases">
        <title>Genomic analysis of Salicibibacter sp. NKC3-5.</title>
        <authorList>
            <person name="Oh Y.J."/>
        </authorList>
    </citation>
    <scope>NUCLEOTIDE SEQUENCE [LARGE SCALE GENOMIC DNA]</scope>
    <source>
        <strain evidence="5">NKC3-5</strain>
    </source>
</reference>
<evidence type="ECO:0000313" key="4">
    <source>
        <dbReference type="EMBL" id="QDI90086.1"/>
    </source>
</evidence>
<dbReference type="InterPro" id="IPR011234">
    <property type="entry name" value="Fumarylacetoacetase-like_C"/>
</dbReference>
<accession>A0A514LE03</accession>
<dbReference type="InterPro" id="IPR036663">
    <property type="entry name" value="Fumarylacetoacetase_C_sf"/>
</dbReference>
<dbReference type="AlphaFoldDB" id="A0A514LE03"/>
<keyword evidence="4" id="KW-0378">Hydrolase</keyword>
<dbReference type="InterPro" id="IPR051121">
    <property type="entry name" value="FAH"/>
</dbReference>
<keyword evidence="2" id="KW-0479">Metal-binding</keyword>
<dbReference type="OrthoDB" id="9805307at2"/>
<protein>
    <submittedName>
        <fullName evidence="4">FAA hydrolase family protein</fullName>
    </submittedName>
</protein>
<dbReference type="PANTHER" id="PTHR42796:SF4">
    <property type="entry name" value="FUMARYLACETOACETATE HYDROLASE DOMAIN-CONTAINING PROTEIN 2A"/>
    <property type="match status" value="1"/>
</dbReference>
<gene>
    <name evidence="4" type="ORF">EPH95_01950</name>
</gene>
<sequence length="297" mass="32274">MKLVSYQEGKKEAAGILRGDELLPVENINHSDEKDFPITIQALIETGRVQELQTWVEAQGSLPDAAAIDKCSFAPLYRKPPKIWGIGLNYVDHAADLHEKAPNTEPASFMKPATTVIGPGEEIQLPLQSERTTGEAELGIVIGKRCKNVSESDAQSVVAGYTTVIDMTAEDILAKNPRYLTRSKSFDTFFSFGPALITPDEIDAVHELEVATWINGNLHRKNVVANMTFPPEMLISFHSKVMTLEPGDIISTGTPGAVPLKDGDTVSCEITGFPLLENPVKDLKIEGGKSDGSTTEK</sequence>
<name>A0A514LE03_9BACI</name>
<evidence type="ECO:0000313" key="5">
    <source>
        <dbReference type="Proteomes" id="UP000319756"/>
    </source>
</evidence>